<dbReference type="AlphaFoldDB" id="A0A642UMM6"/>
<evidence type="ECO:0000313" key="2">
    <source>
        <dbReference type="EMBL" id="KAA8901808.1"/>
    </source>
</evidence>
<gene>
    <name evidence="2" type="ORF">TRICI_005995</name>
</gene>
<dbReference type="VEuPathDB" id="FungiDB:TRICI_005995"/>
<comment type="caution">
    <text evidence="2">The sequence shown here is derived from an EMBL/GenBank/DDBJ whole genome shotgun (WGS) entry which is preliminary data.</text>
</comment>
<feature type="compositionally biased region" description="Low complexity" evidence="1">
    <location>
        <begin position="47"/>
        <end position="58"/>
    </location>
</feature>
<feature type="region of interest" description="Disordered" evidence="1">
    <location>
        <begin position="96"/>
        <end position="118"/>
    </location>
</feature>
<feature type="region of interest" description="Disordered" evidence="1">
    <location>
        <begin position="44"/>
        <end position="76"/>
    </location>
</feature>
<evidence type="ECO:0000256" key="1">
    <source>
        <dbReference type="SAM" id="MobiDB-lite"/>
    </source>
</evidence>
<proteinExistence type="predicted"/>
<accession>A0A642UMM6</accession>
<name>A0A642UMM6_9ASCO</name>
<sequence length="133" mass="13910">MSEAAISQAIVSQISDAFSNGSPGFPNIGDFIPSTLISSAVAAAATESPESNGSSGPSKATVPDSIKRNEGNPLDTVGSLLGEIIEELKPLIQQAVEEKAQKSDDQDDDKSKEAAEEVMKKILEEYGKNKTTA</sequence>
<dbReference type="Proteomes" id="UP000761534">
    <property type="component" value="Unassembled WGS sequence"/>
</dbReference>
<reference evidence="2" key="1">
    <citation type="journal article" date="2019" name="G3 (Bethesda)">
        <title>Genome Assemblies of Two Rare Opportunistic Yeast Pathogens: Diutina rugosa (syn. Candida rugosa) and Trichomonascus ciferrii (syn. Candida ciferrii).</title>
        <authorList>
            <person name="Mixao V."/>
            <person name="Saus E."/>
            <person name="Hansen A.P."/>
            <person name="Lass-Florl C."/>
            <person name="Gabaldon T."/>
        </authorList>
    </citation>
    <scope>NUCLEOTIDE SEQUENCE</scope>
    <source>
        <strain evidence="2">CBS 4856</strain>
    </source>
</reference>
<dbReference type="EMBL" id="SWFS01000479">
    <property type="protein sequence ID" value="KAA8901808.1"/>
    <property type="molecule type" value="Genomic_DNA"/>
</dbReference>
<keyword evidence="3" id="KW-1185">Reference proteome</keyword>
<organism evidence="2 3">
    <name type="scientific">Trichomonascus ciferrii</name>
    <dbReference type="NCBI Taxonomy" id="44093"/>
    <lineage>
        <taxon>Eukaryota</taxon>
        <taxon>Fungi</taxon>
        <taxon>Dikarya</taxon>
        <taxon>Ascomycota</taxon>
        <taxon>Saccharomycotina</taxon>
        <taxon>Dipodascomycetes</taxon>
        <taxon>Dipodascales</taxon>
        <taxon>Trichomonascaceae</taxon>
        <taxon>Trichomonascus</taxon>
        <taxon>Trichomonascus ciferrii complex</taxon>
    </lineage>
</organism>
<protein>
    <submittedName>
        <fullName evidence="2">Uncharacterized protein</fullName>
    </submittedName>
</protein>
<evidence type="ECO:0000313" key="3">
    <source>
        <dbReference type="Proteomes" id="UP000761534"/>
    </source>
</evidence>